<dbReference type="GO" id="GO:0016887">
    <property type="term" value="F:ATP hydrolysis activity"/>
    <property type="evidence" value="ECO:0007669"/>
    <property type="project" value="InterPro"/>
</dbReference>
<keyword evidence="3 8" id="KW-0963">Cytoplasm</keyword>
<feature type="binding site" evidence="8">
    <location>
        <position position="343"/>
    </location>
    <ligand>
        <name>ATP</name>
        <dbReference type="ChEBI" id="CHEBI:30616"/>
    </ligand>
</feature>
<evidence type="ECO:0000256" key="3">
    <source>
        <dbReference type="ARBA" id="ARBA00022490"/>
    </source>
</evidence>
<dbReference type="GO" id="GO:0008233">
    <property type="term" value="F:peptidase activity"/>
    <property type="evidence" value="ECO:0007669"/>
    <property type="project" value="UniProtKB-KW"/>
</dbReference>
<keyword evidence="12" id="KW-1185">Reference proteome</keyword>
<evidence type="ECO:0000259" key="9">
    <source>
        <dbReference type="SMART" id="SM00382"/>
    </source>
</evidence>
<dbReference type="STRING" id="56779.SAMN05421834_101261"/>
<feature type="binding site" evidence="8">
    <location>
        <begin position="68"/>
        <end position="73"/>
    </location>
    <ligand>
        <name>ATP</name>
        <dbReference type="ChEBI" id="CHEBI:30616"/>
    </ligand>
</feature>
<evidence type="ECO:0000256" key="7">
    <source>
        <dbReference type="ARBA" id="ARBA00065893"/>
    </source>
</evidence>
<dbReference type="FunFam" id="3.40.50.300:FF:000220">
    <property type="entry name" value="ATP-dependent protease ATPase subunit HslU"/>
    <property type="match status" value="1"/>
</dbReference>
<evidence type="ECO:0000313" key="12">
    <source>
        <dbReference type="Proteomes" id="UP000185669"/>
    </source>
</evidence>
<proteinExistence type="inferred from homology"/>
<evidence type="ECO:0000256" key="1">
    <source>
        <dbReference type="ARBA" id="ARBA00004496"/>
    </source>
</evidence>
<evidence type="ECO:0000256" key="6">
    <source>
        <dbReference type="ARBA" id="ARBA00023186"/>
    </source>
</evidence>
<dbReference type="Proteomes" id="UP000185669">
    <property type="component" value="Unassembled WGS sequence"/>
</dbReference>
<sequence>MEVSLKQVINQLTPQEIVAELDKYIIGQNKAKRSVAIALRNRYRRKLVKDEMKDEIIPKNILMIGPTGVGKTEIARRLAKIARAPFIKIEVTKFTEVGYVGRDVESMIRDLTESAIRMVKEEKMESVEKEAEKQAIQRIVNHMFPAKSKGKDDYYSNLVDDINASNSDTDDRVAARRKRMFKRIKEGKLDDQKIEIEVEESNSQMMEVFSESGVEQMGINFQDMLGNIFPNKKQKKKVTVAQAKEMLKDEEAQKLIDMDQVKSEAIEKVEEDGIIFLDEIDKIAGRESNSGPEVSRQGVQRDILPIVEGSTVSTKHGSVKTDHILFIAAGAFHVSSPADLIPELQGRFPLRVNLDSLSRDNFKDILLLPQNSLVKQYKALLETEGIKINFTETAIEEISSFAYDINEETENIGARRLHTIMEKLLEDLSFEAPTMADKKIDIDVDYVNEKLKDVVANKDLSKYIL</sequence>
<feature type="domain" description="AAA+ ATPase" evidence="9">
    <location>
        <begin position="57"/>
        <end position="354"/>
    </location>
</feature>
<accession>A0A1N6PYS9</accession>
<protein>
    <recommendedName>
        <fullName evidence="8">ATP-dependent protease ATPase subunit HslU</fullName>
    </recommendedName>
    <alternativeName>
        <fullName evidence="8">Unfoldase HslU</fullName>
    </alternativeName>
</protein>
<dbReference type="RefSeq" id="WP_199505763.1">
    <property type="nucleotide sequence ID" value="NZ_FTNC01000001.1"/>
</dbReference>
<evidence type="ECO:0000256" key="8">
    <source>
        <dbReference type="HAMAP-Rule" id="MF_00249"/>
    </source>
</evidence>
<comment type="subunit">
    <text evidence="8">A double ring-shaped homohexamer of HslV is capped on each side by a ring-shaped HslU homohexamer. The assembly of the HslU/HslV complex is dependent on binding of ATP.</text>
</comment>
<evidence type="ECO:0000256" key="5">
    <source>
        <dbReference type="ARBA" id="ARBA00022840"/>
    </source>
</evidence>
<dbReference type="AlphaFoldDB" id="A0A1N6PYS9"/>
<dbReference type="NCBIfam" id="NF003544">
    <property type="entry name" value="PRK05201.1"/>
    <property type="match status" value="1"/>
</dbReference>
<dbReference type="Pfam" id="PF07724">
    <property type="entry name" value="AAA_2"/>
    <property type="match status" value="1"/>
</dbReference>
<comment type="subunit">
    <text evidence="7">A double ring-shaped homohexamer of ClpQ is capped on each side by a ring-shaped ClpY homohexamer. The assembly of the ClpQ/ClpY complex is dependent on binding of ATP.</text>
</comment>
<dbReference type="Pfam" id="PF10431">
    <property type="entry name" value="ClpB_D2-small"/>
    <property type="match status" value="1"/>
</dbReference>
<name>A0A1N6PYS9_9FIRM</name>
<dbReference type="FunFam" id="3.40.50.300:FF:000213">
    <property type="entry name" value="ATP-dependent protease ATPase subunit HslU"/>
    <property type="match status" value="1"/>
</dbReference>
<feature type="domain" description="Clp ATPase C-terminal" evidence="10">
    <location>
        <begin position="357"/>
        <end position="453"/>
    </location>
</feature>
<dbReference type="HAMAP" id="MF_00249">
    <property type="entry name" value="HslU"/>
    <property type="match status" value="1"/>
</dbReference>
<comment type="subcellular location">
    <subcellularLocation>
        <location evidence="1 8">Cytoplasm</location>
    </subcellularLocation>
</comment>
<dbReference type="NCBIfam" id="TIGR00390">
    <property type="entry name" value="hslU"/>
    <property type="match status" value="1"/>
</dbReference>
<dbReference type="GO" id="GO:0005524">
    <property type="term" value="F:ATP binding"/>
    <property type="evidence" value="ECO:0007669"/>
    <property type="project" value="UniProtKB-UniRule"/>
</dbReference>
<evidence type="ECO:0000256" key="4">
    <source>
        <dbReference type="ARBA" id="ARBA00022741"/>
    </source>
</evidence>
<dbReference type="Gene3D" id="1.10.8.60">
    <property type="match status" value="1"/>
</dbReference>
<dbReference type="InterPro" id="IPR003959">
    <property type="entry name" value="ATPase_AAA_core"/>
</dbReference>
<dbReference type="EMBL" id="FTNC01000001">
    <property type="protein sequence ID" value="SIQ09604.1"/>
    <property type="molecule type" value="Genomic_DNA"/>
</dbReference>
<keyword evidence="4 8" id="KW-0547">Nucleotide-binding</keyword>
<dbReference type="Gene3D" id="1.10.8.10">
    <property type="entry name" value="DNA helicase RuvA subunit, C-terminal domain"/>
    <property type="match status" value="2"/>
</dbReference>
<dbReference type="GO" id="GO:0036402">
    <property type="term" value="F:proteasome-activating activity"/>
    <property type="evidence" value="ECO:0007669"/>
    <property type="project" value="UniProtKB-UniRule"/>
</dbReference>
<dbReference type="SUPFAM" id="SSF52540">
    <property type="entry name" value="P-loop containing nucleoside triphosphate hydrolases"/>
    <property type="match status" value="1"/>
</dbReference>
<feature type="binding site" evidence="8">
    <location>
        <position position="26"/>
    </location>
    <ligand>
        <name>ATP</name>
        <dbReference type="ChEBI" id="CHEBI:30616"/>
    </ligand>
</feature>
<dbReference type="InterPro" id="IPR050052">
    <property type="entry name" value="ATP-dep_Clp_protease_ClpX"/>
</dbReference>
<feature type="binding site" evidence="8">
    <location>
        <position position="278"/>
    </location>
    <ligand>
        <name>ATP</name>
        <dbReference type="ChEBI" id="CHEBI:30616"/>
    </ligand>
</feature>
<keyword evidence="5 8" id="KW-0067">ATP-binding</keyword>
<dbReference type="SMART" id="SM01086">
    <property type="entry name" value="ClpB_D2-small"/>
    <property type="match status" value="1"/>
</dbReference>
<dbReference type="GO" id="GO:0043335">
    <property type="term" value="P:protein unfolding"/>
    <property type="evidence" value="ECO:0007669"/>
    <property type="project" value="UniProtKB-UniRule"/>
</dbReference>
<dbReference type="InterPro" id="IPR027417">
    <property type="entry name" value="P-loop_NTPase"/>
</dbReference>
<dbReference type="Gene3D" id="3.40.50.300">
    <property type="entry name" value="P-loop containing nucleotide triphosphate hydrolases"/>
    <property type="match status" value="2"/>
</dbReference>
<evidence type="ECO:0000256" key="2">
    <source>
        <dbReference type="ARBA" id="ARBA00009771"/>
    </source>
</evidence>
<organism evidence="11 12">
    <name type="scientific">Halanaerobium kushneri</name>
    <dbReference type="NCBI Taxonomy" id="56779"/>
    <lineage>
        <taxon>Bacteria</taxon>
        <taxon>Bacillati</taxon>
        <taxon>Bacillota</taxon>
        <taxon>Clostridia</taxon>
        <taxon>Halanaerobiales</taxon>
        <taxon>Halanaerobiaceae</taxon>
        <taxon>Halanaerobium</taxon>
    </lineage>
</organism>
<feature type="binding site" evidence="8">
    <location>
        <position position="415"/>
    </location>
    <ligand>
        <name>ATP</name>
        <dbReference type="ChEBI" id="CHEBI:30616"/>
    </ligand>
</feature>
<keyword evidence="11" id="KW-0645">Protease</keyword>
<keyword evidence="6 8" id="KW-0143">Chaperone</keyword>
<keyword evidence="11" id="KW-0378">Hydrolase</keyword>
<dbReference type="InterPro" id="IPR003593">
    <property type="entry name" value="AAA+_ATPase"/>
</dbReference>
<evidence type="ECO:0000259" key="10">
    <source>
        <dbReference type="SMART" id="SM01086"/>
    </source>
</evidence>
<dbReference type="InterPro" id="IPR004491">
    <property type="entry name" value="HslU"/>
</dbReference>
<comment type="similarity">
    <text evidence="2 8">Belongs to the ClpX chaperone family. HslU subfamily.</text>
</comment>
<dbReference type="GO" id="GO:0009376">
    <property type="term" value="C:HslUV protease complex"/>
    <property type="evidence" value="ECO:0007669"/>
    <property type="project" value="UniProtKB-UniRule"/>
</dbReference>
<dbReference type="CDD" id="cd19498">
    <property type="entry name" value="RecA-like_HslU"/>
    <property type="match status" value="1"/>
</dbReference>
<dbReference type="InterPro" id="IPR019489">
    <property type="entry name" value="Clp_ATPase_C"/>
</dbReference>
<comment type="function">
    <text evidence="8">ATPase subunit of a proteasome-like degradation complex; this subunit has chaperone activity. The binding of ATP and its subsequent hydrolysis by HslU are essential for unfolding of protein substrates subsequently hydrolyzed by HslV. HslU recognizes the N-terminal part of its protein substrates and unfolds these before they are guided to HslV for hydrolysis.</text>
</comment>
<dbReference type="PANTHER" id="PTHR48102">
    <property type="entry name" value="ATP-DEPENDENT CLP PROTEASE ATP-BINDING SUBUNIT CLPX-LIKE, MITOCHONDRIAL-RELATED"/>
    <property type="match status" value="1"/>
</dbReference>
<evidence type="ECO:0000313" key="11">
    <source>
        <dbReference type="EMBL" id="SIQ09604.1"/>
    </source>
</evidence>
<dbReference type="Pfam" id="PF00004">
    <property type="entry name" value="AAA"/>
    <property type="match status" value="1"/>
</dbReference>
<reference evidence="12" key="1">
    <citation type="submission" date="2017-01" db="EMBL/GenBank/DDBJ databases">
        <authorList>
            <person name="Varghese N."/>
            <person name="Submissions S."/>
        </authorList>
    </citation>
    <scope>NUCLEOTIDE SEQUENCE [LARGE SCALE GENOMIC DNA]</scope>
    <source>
        <strain evidence="12">ATCC 700103</strain>
    </source>
</reference>
<dbReference type="SMART" id="SM00382">
    <property type="entry name" value="AAA"/>
    <property type="match status" value="1"/>
</dbReference>
<gene>
    <name evidence="8" type="primary">hslU</name>
    <name evidence="11" type="ORF">SAMN05421834_101261</name>
</gene>
<dbReference type="PANTHER" id="PTHR48102:SF3">
    <property type="entry name" value="ATP-DEPENDENT PROTEASE ATPASE SUBUNIT HSLU"/>
    <property type="match status" value="1"/>
</dbReference>